<evidence type="ECO:0000256" key="3">
    <source>
        <dbReference type="ARBA" id="ARBA00022801"/>
    </source>
</evidence>
<feature type="region of interest" description="Disordered" evidence="5">
    <location>
        <begin position="1"/>
        <end position="28"/>
    </location>
</feature>
<dbReference type="PANTHER" id="PTHR10159">
    <property type="entry name" value="DUAL SPECIFICITY PROTEIN PHOSPHATASE"/>
    <property type="match status" value="1"/>
</dbReference>
<comment type="caution">
    <text evidence="7">The sequence shown here is derived from an EMBL/GenBank/DDBJ whole genome shotgun (WGS) entry which is preliminary data.</text>
</comment>
<feature type="compositionally biased region" description="Acidic residues" evidence="5">
    <location>
        <begin position="216"/>
        <end position="227"/>
    </location>
</feature>
<feature type="region of interest" description="Disordered" evidence="5">
    <location>
        <begin position="367"/>
        <end position="392"/>
    </location>
</feature>
<dbReference type="SMART" id="SM00195">
    <property type="entry name" value="DSPc"/>
    <property type="match status" value="1"/>
</dbReference>
<dbReference type="EMBL" id="JAKCXM010000054">
    <property type="protein sequence ID" value="KAJ0404896.1"/>
    <property type="molecule type" value="Genomic_DNA"/>
</dbReference>
<dbReference type="GO" id="GO:0005737">
    <property type="term" value="C:cytoplasm"/>
    <property type="evidence" value="ECO:0007669"/>
    <property type="project" value="TreeGrafter"/>
</dbReference>
<feature type="region of interest" description="Disordered" evidence="5">
    <location>
        <begin position="464"/>
        <end position="483"/>
    </location>
</feature>
<dbReference type="Gene3D" id="3.90.190.10">
    <property type="entry name" value="Protein tyrosine phosphatase superfamily"/>
    <property type="match status" value="1"/>
</dbReference>
<dbReference type="Pfam" id="PF00782">
    <property type="entry name" value="DSPc"/>
    <property type="match status" value="1"/>
</dbReference>
<comment type="similarity">
    <text evidence="1">Belongs to the protein-tyrosine phosphatase family. Non-receptor class dual specificity subfamily.</text>
</comment>
<dbReference type="SUPFAM" id="SSF52799">
    <property type="entry name" value="(Phosphotyrosine protein) phosphatases II"/>
    <property type="match status" value="1"/>
</dbReference>
<name>A0AAD5Q8S4_PYTIN</name>
<dbReference type="GO" id="GO:0043409">
    <property type="term" value="P:negative regulation of MAPK cascade"/>
    <property type="evidence" value="ECO:0007669"/>
    <property type="project" value="TreeGrafter"/>
</dbReference>
<keyword evidence="8" id="KW-1185">Reference proteome</keyword>
<feature type="domain" description="Tyrosine-protein phosphatase" evidence="6">
    <location>
        <begin position="564"/>
        <end position="767"/>
    </location>
</feature>
<accession>A0AAD5Q8S4</accession>
<evidence type="ECO:0000256" key="4">
    <source>
        <dbReference type="ARBA" id="ARBA00022912"/>
    </source>
</evidence>
<dbReference type="AlphaFoldDB" id="A0AAD5Q8S4"/>
<feature type="compositionally biased region" description="Low complexity" evidence="5">
    <location>
        <begin position="19"/>
        <end position="28"/>
    </location>
</feature>
<dbReference type="InterPro" id="IPR029021">
    <property type="entry name" value="Prot-tyrosine_phosphatase-like"/>
</dbReference>
<proteinExistence type="inferred from homology"/>
<dbReference type="GO" id="GO:0017017">
    <property type="term" value="F:MAP kinase tyrosine/serine/threonine phosphatase activity"/>
    <property type="evidence" value="ECO:0007669"/>
    <property type="project" value="TreeGrafter"/>
</dbReference>
<feature type="compositionally biased region" description="Low complexity" evidence="5">
    <location>
        <begin position="198"/>
        <end position="215"/>
    </location>
</feature>
<feature type="compositionally biased region" description="Low complexity" evidence="5">
    <location>
        <begin position="41"/>
        <end position="54"/>
    </location>
</feature>
<dbReference type="CDD" id="cd14498">
    <property type="entry name" value="DSP"/>
    <property type="match status" value="1"/>
</dbReference>
<reference evidence="7" key="1">
    <citation type="submission" date="2021-12" db="EMBL/GenBank/DDBJ databases">
        <title>Prjna785345.</title>
        <authorList>
            <person name="Rujirawat T."/>
            <person name="Krajaejun T."/>
        </authorList>
    </citation>
    <scope>NUCLEOTIDE SEQUENCE</scope>
    <source>
        <strain evidence="7">Pi057C3</strain>
    </source>
</reference>
<evidence type="ECO:0000313" key="7">
    <source>
        <dbReference type="EMBL" id="KAJ0404896.1"/>
    </source>
</evidence>
<evidence type="ECO:0000256" key="2">
    <source>
        <dbReference type="ARBA" id="ARBA00013064"/>
    </source>
</evidence>
<dbReference type="EC" id="3.1.3.48" evidence="2"/>
<organism evidence="7 8">
    <name type="scientific">Pythium insidiosum</name>
    <name type="common">Pythiosis disease agent</name>
    <dbReference type="NCBI Taxonomy" id="114742"/>
    <lineage>
        <taxon>Eukaryota</taxon>
        <taxon>Sar</taxon>
        <taxon>Stramenopiles</taxon>
        <taxon>Oomycota</taxon>
        <taxon>Peronosporomycetes</taxon>
        <taxon>Pythiales</taxon>
        <taxon>Pythiaceae</taxon>
        <taxon>Pythium</taxon>
    </lineage>
</organism>
<feature type="region of interest" description="Disordered" evidence="5">
    <location>
        <begin position="115"/>
        <end position="146"/>
    </location>
</feature>
<dbReference type="GO" id="GO:0008330">
    <property type="term" value="F:protein tyrosine/threonine phosphatase activity"/>
    <property type="evidence" value="ECO:0007669"/>
    <property type="project" value="TreeGrafter"/>
</dbReference>
<feature type="region of interest" description="Disordered" evidence="5">
    <location>
        <begin position="188"/>
        <end position="228"/>
    </location>
</feature>
<sequence length="776" mass="85750">MDALALSPRAPRWERAPRSSRPSSRAPSAACVDVQWRFLASSSSPSEPSGRGSSTVDQLTRHPSVRVELEQEHQRLRLDKERRERQEHRVLQDLLGTTQRKALLDKVLHEMEVMALTPVRHEPRNKSSKASPTREPLAESRRSSALHSLLKRGSLLTAAIEQSSHHTGGRRTSESVELLPQRRLSALGNAESHDDDSSTSATTAALPATGDANDSGNDDSSSDCDDLPELRFIRDRHRRLTQSAMADADDSAGGDRAVVTPRILWQKTTHVRLAADLPDALLNEWDEDQEATSSPVVESCQAEVVRGFVADEMFSVSTGDAKGGVRVVDLVLPIPHAHDEPHCHHAAIRNHKDPLPQMPRPPAVAVGPAANNAAGLPSRPTSPSSGPLERGLDPMANRAAALHQEIPQSYIGREYRNYLRKSAMVSTTNSQGRGLRNRLQQQFTQCRMDHLRFLLGCQLLQTRRRQSSSEDKTPTTIEPSGDDIPKTLVTLLSGEDLDVGFALELENFHDVLVHATNVISDPEIWLSLRQSLEQYVHQWPGAMDAIAMWWSERELGRSTALEADLVMVVPGLWIGSSVTAAPENAALLATKRIRHVVFCTTTRPDSDDDFEHGAAHARQQLSLDDTTRYPVIASGQSSPEASERRQHSLTLLELGRMESLYRRRLKSMYVAVRELDAVCNFLGGLMDVCEQRSLENGDNTALIDSHVDGVLVYCESGVSTAPTVCLAFLMARYKLPLEIARHALETARFDVAPSSYFEFQLEQYDQALAARRQGGA</sequence>
<dbReference type="Proteomes" id="UP001209570">
    <property type="component" value="Unassembled WGS sequence"/>
</dbReference>
<dbReference type="PANTHER" id="PTHR10159:SF519">
    <property type="entry name" value="DUAL SPECIFICITY PROTEIN PHOSPHATASE MPK3"/>
    <property type="match status" value="1"/>
</dbReference>
<protein>
    <recommendedName>
        <fullName evidence="2">protein-tyrosine-phosphatase</fullName>
        <ecNumber evidence="2">3.1.3.48</ecNumber>
    </recommendedName>
</protein>
<feature type="region of interest" description="Disordered" evidence="5">
    <location>
        <begin position="40"/>
        <end position="64"/>
    </location>
</feature>
<evidence type="ECO:0000259" key="6">
    <source>
        <dbReference type="SMART" id="SM00195"/>
    </source>
</evidence>
<dbReference type="InterPro" id="IPR000340">
    <property type="entry name" value="Dual-sp_phosphatase_cat-dom"/>
</dbReference>
<evidence type="ECO:0000256" key="1">
    <source>
        <dbReference type="ARBA" id="ARBA00008601"/>
    </source>
</evidence>
<dbReference type="InterPro" id="IPR020422">
    <property type="entry name" value="TYR_PHOSPHATASE_DUAL_dom"/>
</dbReference>
<gene>
    <name evidence="7" type="ORF">P43SY_001808</name>
</gene>
<keyword evidence="3" id="KW-0378">Hydrolase</keyword>
<keyword evidence="4" id="KW-0904">Protein phosphatase</keyword>
<evidence type="ECO:0000313" key="8">
    <source>
        <dbReference type="Proteomes" id="UP001209570"/>
    </source>
</evidence>
<evidence type="ECO:0000256" key="5">
    <source>
        <dbReference type="SAM" id="MobiDB-lite"/>
    </source>
</evidence>
<dbReference type="GO" id="GO:0033550">
    <property type="term" value="F:MAP kinase tyrosine phosphatase activity"/>
    <property type="evidence" value="ECO:0007669"/>
    <property type="project" value="TreeGrafter"/>
</dbReference>